<reference evidence="1" key="2">
    <citation type="submission" date="2018-03" db="EMBL/GenBank/DDBJ databases">
        <title>The Triticum urartu genome reveals the dynamic nature of wheat genome evolution.</title>
        <authorList>
            <person name="Ling H."/>
            <person name="Ma B."/>
            <person name="Shi X."/>
            <person name="Liu H."/>
            <person name="Dong L."/>
            <person name="Sun H."/>
            <person name="Cao Y."/>
            <person name="Gao Q."/>
            <person name="Zheng S."/>
            <person name="Li Y."/>
            <person name="Yu Y."/>
            <person name="Du H."/>
            <person name="Qi M."/>
            <person name="Li Y."/>
            <person name="Yu H."/>
            <person name="Cui Y."/>
            <person name="Wang N."/>
            <person name="Chen C."/>
            <person name="Wu H."/>
            <person name="Zhao Y."/>
            <person name="Zhang J."/>
            <person name="Li Y."/>
            <person name="Zhou W."/>
            <person name="Zhang B."/>
            <person name="Hu W."/>
            <person name="Eijk M."/>
            <person name="Tang J."/>
            <person name="Witsenboer H."/>
            <person name="Zhao S."/>
            <person name="Li Z."/>
            <person name="Zhang A."/>
            <person name="Wang D."/>
            <person name="Liang C."/>
        </authorList>
    </citation>
    <scope>NUCLEOTIDE SEQUENCE [LARGE SCALE GENOMIC DNA]</scope>
    <source>
        <strain evidence="1">cv. G1812</strain>
    </source>
</reference>
<dbReference type="Proteomes" id="UP000015106">
    <property type="component" value="Chromosome 3"/>
</dbReference>
<reference evidence="2" key="1">
    <citation type="journal article" date="2013" name="Nature">
        <title>Draft genome of the wheat A-genome progenitor Triticum urartu.</title>
        <authorList>
            <person name="Ling H.Q."/>
            <person name="Zhao S."/>
            <person name="Liu D."/>
            <person name="Wang J."/>
            <person name="Sun H."/>
            <person name="Zhang C."/>
            <person name="Fan H."/>
            <person name="Li D."/>
            <person name="Dong L."/>
            <person name="Tao Y."/>
            <person name="Gao C."/>
            <person name="Wu H."/>
            <person name="Li Y."/>
            <person name="Cui Y."/>
            <person name="Guo X."/>
            <person name="Zheng S."/>
            <person name="Wang B."/>
            <person name="Yu K."/>
            <person name="Liang Q."/>
            <person name="Yang W."/>
            <person name="Lou X."/>
            <person name="Chen J."/>
            <person name="Feng M."/>
            <person name="Jian J."/>
            <person name="Zhang X."/>
            <person name="Luo G."/>
            <person name="Jiang Y."/>
            <person name="Liu J."/>
            <person name="Wang Z."/>
            <person name="Sha Y."/>
            <person name="Zhang B."/>
            <person name="Wu H."/>
            <person name="Tang D."/>
            <person name="Shen Q."/>
            <person name="Xue P."/>
            <person name="Zou S."/>
            <person name="Wang X."/>
            <person name="Liu X."/>
            <person name="Wang F."/>
            <person name="Yang Y."/>
            <person name="An X."/>
            <person name="Dong Z."/>
            <person name="Zhang K."/>
            <person name="Zhang X."/>
            <person name="Luo M.C."/>
            <person name="Dvorak J."/>
            <person name="Tong Y."/>
            <person name="Wang J."/>
            <person name="Yang H."/>
            <person name="Li Z."/>
            <person name="Wang D."/>
            <person name="Zhang A."/>
            <person name="Wang J."/>
        </authorList>
    </citation>
    <scope>NUCLEOTIDE SEQUENCE</scope>
    <source>
        <strain evidence="2">cv. G1812</strain>
    </source>
</reference>
<keyword evidence="2" id="KW-1185">Reference proteome</keyword>
<dbReference type="EnsemblPlants" id="TuG1812G0300004916.01.T01">
    <property type="protein sequence ID" value="TuG1812G0300004916.01.T01.cds429976"/>
    <property type="gene ID" value="TuG1812G0300004916.01"/>
</dbReference>
<accession>A0A8R7U0H9</accession>
<dbReference type="PANTHER" id="PTHR46890">
    <property type="entry name" value="NON-LTR RETROLELEMENT REVERSE TRANSCRIPTASE-LIKE PROTEIN-RELATED"/>
    <property type="match status" value="1"/>
</dbReference>
<evidence type="ECO:0000313" key="2">
    <source>
        <dbReference type="Proteomes" id="UP000015106"/>
    </source>
</evidence>
<organism evidence="1 2">
    <name type="scientific">Triticum urartu</name>
    <name type="common">Red wild einkorn</name>
    <name type="synonym">Crithodium urartu</name>
    <dbReference type="NCBI Taxonomy" id="4572"/>
    <lineage>
        <taxon>Eukaryota</taxon>
        <taxon>Viridiplantae</taxon>
        <taxon>Streptophyta</taxon>
        <taxon>Embryophyta</taxon>
        <taxon>Tracheophyta</taxon>
        <taxon>Spermatophyta</taxon>
        <taxon>Magnoliopsida</taxon>
        <taxon>Liliopsida</taxon>
        <taxon>Poales</taxon>
        <taxon>Poaceae</taxon>
        <taxon>BOP clade</taxon>
        <taxon>Pooideae</taxon>
        <taxon>Triticodae</taxon>
        <taxon>Triticeae</taxon>
        <taxon>Triticinae</taxon>
        <taxon>Triticum</taxon>
    </lineage>
</organism>
<evidence type="ECO:0008006" key="3">
    <source>
        <dbReference type="Google" id="ProtNLM"/>
    </source>
</evidence>
<name>A0A8R7U0H9_TRIUA</name>
<proteinExistence type="predicted"/>
<dbReference type="InterPro" id="IPR043502">
    <property type="entry name" value="DNA/RNA_pol_sf"/>
</dbReference>
<sequence>MDEVLHHVPSMVTDKMNDRLNRPFCEDEVEKALFAMAPAKAPGADGFHAGFYQHHWSLIREDVTRSILNFLNGGHMPEATNKTVIVLIPKVKNPRNITQYRPISLCNVIYKICSKVLASRLREILDEIIAEEQSAFVP</sequence>
<dbReference type="Gramene" id="TuG1812G0300004916.01.T01">
    <property type="protein sequence ID" value="TuG1812G0300004916.01.T01.cds429976"/>
    <property type="gene ID" value="TuG1812G0300004916.01"/>
</dbReference>
<dbReference type="InterPro" id="IPR052343">
    <property type="entry name" value="Retrotransposon-Effector_Assoc"/>
</dbReference>
<dbReference type="SUPFAM" id="SSF56672">
    <property type="entry name" value="DNA/RNA polymerases"/>
    <property type="match status" value="1"/>
</dbReference>
<reference evidence="1" key="3">
    <citation type="submission" date="2022-06" db="UniProtKB">
        <authorList>
            <consortium name="EnsemblPlants"/>
        </authorList>
    </citation>
    <scope>IDENTIFICATION</scope>
</reference>
<protein>
    <recommendedName>
        <fullName evidence="3">Reverse transcriptase domain-containing protein</fullName>
    </recommendedName>
</protein>
<dbReference type="PANTHER" id="PTHR46890:SF48">
    <property type="entry name" value="RNA-DIRECTED DNA POLYMERASE"/>
    <property type="match status" value="1"/>
</dbReference>
<dbReference type="AlphaFoldDB" id="A0A8R7U0H9"/>
<evidence type="ECO:0000313" key="1">
    <source>
        <dbReference type="EnsemblPlants" id="TuG1812G0300004916.01.T01.cds429976"/>
    </source>
</evidence>